<keyword evidence="3" id="KW-0285">Flavoprotein</keyword>
<evidence type="ECO:0000259" key="12">
    <source>
        <dbReference type="PROSITE" id="PS51384"/>
    </source>
</evidence>
<feature type="binding site" evidence="11">
    <location>
        <position position="217"/>
    </location>
    <ligand>
        <name>[2Fe-2S] cluster</name>
        <dbReference type="ChEBI" id="CHEBI:190135"/>
    </ligand>
</feature>
<keyword evidence="9 11" id="KW-0411">Iron-sulfur</keyword>
<keyword evidence="6" id="KW-0274">FAD</keyword>
<dbReference type="Proteomes" id="UP000226592">
    <property type="component" value="Unassembled WGS sequence"/>
</dbReference>
<keyword evidence="4 11" id="KW-0001">2Fe-2S</keyword>
<evidence type="ECO:0000256" key="8">
    <source>
        <dbReference type="ARBA" id="ARBA00023004"/>
    </source>
</evidence>
<dbReference type="PRINTS" id="PR00410">
    <property type="entry name" value="PHEHYDRXLASE"/>
</dbReference>
<keyword evidence="5 11" id="KW-0479">Metal-binding</keyword>
<evidence type="ECO:0000313" key="13">
    <source>
        <dbReference type="EMBL" id="MAG22111.1"/>
    </source>
</evidence>
<proteinExistence type="inferred from homology"/>
<dbReference type="PANTHER" id="PTHR43513">
    <property type="entry name" value="DIHYDROOROTATE DEHYDROGENASE B (NAD(+)), ELECTRON TRANSFER SUBUNIT"/>
    <property type="match status" value="1"/>
</dbReference>
<feature type="binding site" evidence="11">
    <location>
        <position position="222"/>
    </location>
    <ligand>
        <name>[2Fe-2S] cluster</name>
        <dbReference type="ChEBI" id="CHEBI:190135"/>
    </ligand>
</feature>
<dbReference type="GO" id="GO:0046872">
    <property type="term" value="F:metal ion binding"/>
    <property type="evidence" value="ECO:0007669"/>
    <property type="project" value="UniProtKB-KW"/>
</dbReference>
<evidence type="ECO:0000256" key="4">
    <source>
        <dbReference type="ARBA" id="ARBA00022714"/>
    </source>
</evidence>
<dbReference type="InterPro" id="IPR039261">
    <property type="entry name" value="FNR_nucleotide-bd"/>
</dbReference>
<keyword evidence="8 11" id="KW-0408">Iron</keyword>
<dbReference type="Gene3D" id="3.40.50.80">
    <property type="entry name" value="Nucleotide-binding domain of ferredoxin-NADP reductase (FNR) module"/>
    <property type="match status" value="1"/>
</dbReference>
<dbReference type="GO" id="GO:0051537">
    <property type="term" value="F:2 iron, 2 sulfur cluster binding"/>
    <property type="evidence" value="ECO:0007669"/>
    <property type="project" value="UniProtKB-KW"/>
</dbReference>
<comment type="cofactor">
    <cofactor evidence="10">
        <name>[2Fe-2S] cluster</name>
        <dbReference type="ChEBI" id="CHEBI:190135"/>
    </cofactor>
</comment>
<evidence type="ECO:0000256" key="1">
    <source>
        <dbReference type="ARBA" id="ARBA00006422"/>
    </source>
</evidence>
<evidence type="ECO:0000256" key="2">
    <source>
        <dbReference type="ARBA" id="ARBA00022448"/>
    </source>
</evidence>
<dbReference type="Gene3D" id="2.40.30.10">
    <property type="entry name" value="Translation factors"/>
    <property type="match status" value="1"/>
</dbReference>
<keyword evidence="2" id="KW-0813">Transport</keyword>
<dbReference type="InterPro" id="IPR001433">
    <property type="entry name" value="OxRdtase_FAD/NAD-bd"/>
</dbReference>
<dbReference type="EMBL" id="NZBU01000008">
    <property type="protein sequence ID" value="MAG22111.1"/>
    <property type="molecule type" value="Genomic_DNA"/>
</dbReference>
<protein>
    <submittedName>
        <fullName evidence="13">Dihydroorotate dehydrogenase electron transfer subunit</fullName>
    </submittedName>
</protein>
<feature type="binding site" evidence="11">
    <location>
        <position position="225"/>
    </location>
    <ligand>
        <name>[2Fe-2S] cluster</name>
        <dbReference type="ChEBI" id="CHEBI:190135"/>
    </ligand>
</feature>
<dbReference type="GO" id="GO:0016491">
    <property type="term" value="F:oxidoreductase activity"/>
    <property type="evidence" value="ECO:0007669"/>
    <property type="project" value="InterPro"/>
</dbReference>
<accession>A0A2D6M118</accession>
<evidence type="ECO:0000256" key="3">
    <source>
        <dbReference type="ARBA" id="ARBA00022630"/>
    </source>
</evidence>
<dbReference type="Gene3D" id="2.10.240.10">
    <property type="entry name" value="Dihydroorotate dehydrogenase, electron transfer subunit"/>
    <property type="match status" value="1"/>
</dbReference>
<dbReference type="InterPro" id="IPR019480">
    <property type="entry name" value="Dihydroorotate_DH_Fe-S-bd"/>
</dbReference>
<name>A0A2D6M118_9ARCH</name>
<dbReference type="GO" id="GO:0006221">
    <property type="term" value="P:pyrimidine nucleotide biosynthetic process"/>
    <property type="evidence" value="ECO:0007669"/>
    <property type="project" value="InterPro"/>
</dbReference>
<reference evidence="14" key="1">
    <citation type="submission" date="2017-09" db="EMBL/GenBank/DDBJ databases">
        <title>The Reconstruction of 2,631 Draft Metagenome-Assembled Genomes from the Global Oceans.</title>
        <authorList>
            <person name="Tully B.J."/>
            <person name="Graham E.D."/>
            <person name="Heidelberg J.F."/>
        </authorList>
    </citation>
    <scope>NUCLEOTIDE SEQUENCE [LARGE SCALE GENOMIC DNA]</scope>
</reference>
<gene>
    <name evidence="13" type="ORF">CL943_02290</name>
</gene>
<dbReference type="PROSITE" id="PS51384">
    <property type="entry name" value="FAD_FR"/>
    <property type="match status" value="1"/>
</dbReference>
<dbReference type="Pfam" id="PF10418">
    <property type="entry name" value="DHODB_Fe-S_bind"/>
    <property type="match status" value="1"/>
</dbReference>
<dbReference type="InterPro" id="IPR017927">
    <property type="entry name" value="FAD-bd_FR_type"/>
</dbReference>
<evidence type="ECO:0000256" key="7">
    <source>
        <dbReference type="ARBA" id="ARBA00022982"/>
    </source>
</evidence>
<dbReference type="NCBIfam" id="NF000796">
    <property type="entry name" value="PRK00054.1-1"/>
    <property type="match status" value="1"/>
</dbReference>
<evidence type="ECO:0000256" key="5">
    <source>
        <dbReference type="ARBA" id="ARBA00022723"/>
    </source>
</evidence>
<feature type="binding site" evidence="11">
    <location>
        <position position="233"/>
    </location>
    <ligand>
        <name>[2Fe-2S] cluster</name>
        <dbReference type="ChEBI" id="CHEBI:190135"/>
    </ligand>
</feature>
<dbReference type="SUPFAM" id="SSF52343">
    <property type="entry name" value="Ferredoxin reductase-like, C-terminal NADP-linked domain"/>
    <property type="match status" value="1"/>
</dbReference>
<dbReference type="InterPro" id="IPR050353">
    <property type="entry name" value="PyrK_electron_transfer"/>
</dbReference>
<comment type="cofactor">
    <cofactor evidence="11">
        <name>[2Fe-2S] cluster</name>
        <dbReference type="ChEBI" id="CHEBI:190135"/>
    </cofactor>
    <text evidence="11">Binds 1 [2Fe-2S] cluster per subunit.</text>
</comment>
<evidence type="ECO:0000256" key="11">
    <source>
        <dbReference type="PIRSR" id="PIRSR006816-2"/>
    </source>
</evidence>
<dbReference type="AlphaFoldDB" id="A0A2D6M118"/>
<organism evidence="13 14">
    <name type="scientific">Candidatus Iainarchaeum sp</name>
    <dbReference type="NCBI Taxonomy" id="3101447"/>
    <lineage>
        <taxon>Archaea</taxon>
        <taxon>Candidatus Iainarchaeota</taxon>
        <taxon>Candidatus Iainarchaeia</taxon>
        <taxon>Candidatus Iainarchaeales</taxon>
        <taxon>Candidatus Iainarchaeaceae</taxon>
        <taxon>Candidatus Iainarchaeum</taxon>
    </lineage>
</organism>
<comment type="caution">
    <text evidence="13">The sequence shown here is derived from an EMBL/GenBank/DDBJ whole genome shotgun (WGS) entry which is preliminary data.</text>
</comment>
<dbReference type="InterPro" id="IPR017938">
    <property type="entry name" value="Riboflavin_synthase-like_b-brl"/>
</dbReference>
<dbReference type="Pfam" id="PF00175">
    <property type="entry name" value="NAD_binding_1"/>
    <property type="match status" value="1"/>
</dbReference>
<dbReference type="InterPro" id="IPR037117">
    <property type="entry name" value="Dihydroorotate_DH_ele_sf"/>
</dbReference>
<evidence type="ECO:0000313" key="14">
    <source>
        <dbReference type="Proteomes" id="UP000226592"/>
    </source>
</evidence>
<dbReference type="PIRSF" id="PIRSF006816">
    <property type="entry name" value="Cyc3_hyd_g"/>
    <property type="match status" value="1"/>
</dbReference>
<dbReference type="PANTHER" id="PTHR43513:SF3">
    <property type="entry name" value="DIHYDROOROTATE DEHYDROGENASE B (NAD(+)), ELECTRON TRANSFER SUBUNIT-RELATED"/>
    <property type="match status" value="1"/>
</dbReference>
<dbReference type="SUPFAM" id="SSF63380">
    <property type="entry name" value="Riboflavin synthase domain-like"/>
    <property type="match status" value="1"/>
</dbReference>
<dbReference type="GO" id="GO:0050660">
    <property type="term" value="F:flavin adenine dinucleotide binding"/>
    <property type="evidence" value="ECO:0007669"/>
    <property type="project" value="InterPro"/>
</dbReference>
<evidence type="ECO:0000256" key="10">
    <source>
        <dbReference type="ARBA" id="ARBA00034078"/>
    </source>
</evidence>
<evidence type="ECO:0000256" key="9">
    <source>
        <dbReference type="ARBA" id="ARBA00023014"/>
    </source>
</evidence>
<evidence type="ECO:0000256" key="6">
    <source>
        <dbReference type="ARBA" id="ARBA00022827"/>
    </source>
</evidence>
<keyword evidence="7" id="KW-0249">Electron transport</keyword>
<dbReference type="InterPro" id="IPR012165">
    <property type="entry name" value="Cyt_c3_hydrogenase_gsu"/>
</dbReference>
<comment type="similarity">
    <text evidence="1">Belongs to the PyrK family.</text>
</comment>
<sequence>MPELPQIVEIRRTQKETGQHQTYYFEFDKAKDAKPGQFLMVWIPGVDEKPISLSSIGKEVAITVQCKGLWSEKLCGIGKGLKVGVRGPYGNGFSTEGVKKAIIVAGGCGTAPIRPLVEKCLTEGIDTRVVVGAQTAEILLFRKELEDKLGDNLYITTDDGSAGKKGFTTDALKELIGEDKPDVVFSCGPEVMMKAIFDLCEKEKVECQLSLERYMRCGFGICGQCVMDDLMVCKDGPVFNSEQLRNSKEFGKVARLKSGREVDLKEFANWRQC</sequence>
<feature type="domain" description="FAD-binding FR-type" evidence="12">
    <location>
        <begin position="3"/>
        <end position="95"/>
    </location>
</feature>